<sequence>MGDKFIKLDLSQAYQQMQVHPSSKELVNMNTHKGLFRYTGLPFGVASIPVILQRAIDNILQAIFQVHCYIDNILILGSNDHDCLKNLKEILQRLHKNGITVKKSKCFFLQDSVEYFGHALDKEGSHAAPEKLKAIQEAPTPINIRELRSCLGLIISMHGFKWIWCKDCQKAF</sequence>
<proteinExistence type="predicted"/>
<dbReference type="InterPro" id="IPR043502">
    <property type="entry name" value="DNA/RNA_pol_sf"/>
</dbReference>
<evidence type="ECO:0000313" key="2">
    <source>
        <dbReference type="EnsemblMetazoa" id="Aqu2.1.34953_001"/>
    </source>
</evidence>
<dbReference type="Gene3D" id="3.30.70.270">
    <property type="match status" value="1"/>
</dbReference>
<dbReference type="PANTHER" id="PTHR37984:SF13">
    <property type="entry name" value="RIBONUCLEASE H"/>
    <property type="match status" value="1"/>
</dbReference>
<dbReference type="PROSITE" id="PS50878">
    <property type="entry name" value="RT_POL"/>
    <property type="match status" value="1"/>
</dbReference>
<dbReference type="Pfam" id="PF00078">
    <property type="entry name" value="RVT_1"/>
    <property type="match status" value="1"/>
</dbReference>
<organism evidence="2">
    <name type="scientific">Amphimedon queenslandica</name>
    <name type="common">Sponge</name>
    <dbReference type="NCBI Taxonomy" id="400682"/>
    <lineage>
        <taxon>Eukaryota</taxon>
        <taxon>Metazoa</taxon>
        <taxon>Porifera</taxon>
        <taxon>Demospongiae</taxon>
        <taxon>Heteroscleromorpha</taxon>
        <taxon>Haplosclerida</taxon>
        <taxon>Niphatidae</taxon>
        <taxon>Amphimedon</taxon>
    </lineage>
</organism>
<dbReference type="CDD" id="cd01647">
    <property type="entry name" value="RT_LTR"/>
    <property type="match status" value="1"/>
</dbReference>
<evidence type="ECO:0000259" key="1">
    <source>
        <dbReference type="PROSITE" id="PS50878"/>
    </source>
</evidence>
<dbReference type="eggNOG" id="KOG0017">
    <property type="taxonomic scope" value="Eukaryota"/>
</dbReference>
<dbReference type="InParanoid" id="A0A1X7V4N1"/>
<dbReference type="OMA" id="YLKIATH"/>
<dbReference type="InterPro" id="IPR050951">
    <property type="entry name" value="Retrovirus_Pol_polyprotein"/>
</dbReference>
<dbReference type="PANTHER" id="PTHR37984">
    <property type="entry name" value="PROTEIN CBG26694"/>
    <property type="match status" value="1"/>
</dbReference>
<dbReference type="InterPro" id="IPR000477">
    <property type="entry name" value="RT_dom"/>
</dbReference>
<dbReference type="FunFam" id="3.30.70.270:FF:000003">
    <property type="entry name" value="Transposon Ty3-G Gag-Pol polyprotein"/>
    <property type="match status" value="1"/>
</dbReference>
<dbReference type="InterPro" id="IPR043128">
    <property type="entry name" value="Rev_trsase/Diguanyl_cyclase"/>
</dbReference>
<dbReference type="Gene3D" id="3.10.10.10">
    <property type="entry name" value="HIV Type 1 Reverse Transcriptase, subunit A, domain 1"/>
    <property type="match status" value="1"/>
</dbReference>
<name>A0A1X7V4N1_AMPQE</name>
<protein>
    <recommendedName>
        <fullName evidence="1">Reverse transcriptase domain-containing protein</fullName>
    </recommendedName>
</protein>
<feature type="domain" description="Reverse transcriptase" evidence="1">
    <location>
        <begin position="1"/>
        <end position="120"/>
    </location>
</feature>
<dbReference type="AlphaFoldDB" id="A0A1X7V4N1"/>
<accession>A0A1X7V4N1</accession>
<reference evidence="2" key="1">
    <citation type="submission" date="2017-05" db="UniProtKB">
        <authorList>
            <consortium name="EnsemblMetazoa"/>
        </authorList>
    </citation>
    <scope>IDENTIFICATION</scope>
</reference>
<dbReference type="SUPFAM" id="SSF56672">
    <property type="entry name" value="DNA/RNA polymerases"/>
    <property type="match status" value="1"/>
</dbReference>
<dbReference type="EnsemblMetazoa" id="Aqu2.1.34953_001">
    <property type="protein sequence ID" value="Aqu2.1.34953_001"/>
    <property type="gene ID" value="Aqu2.1.34953"/>
</dbReference>